<dbReference type="GO" id="GO:0005507">
    <property type="term" value="F:copper ion binding"/>
    <property type="evidence" value="ECO:0007669"/>
    <property type="project" value="InterPro"/>
</dbReference>
<evidence type="ECO:0000256" key="5">
    <source>
        <dbReference type="ARBA" id="ARBA00023128"/>
    </source>
</evidence>
<feature type="binding site" evidence="8">
    <location>
        <position position="113"/>
    </location>
    <ligand>
        <name>Cu cation</name>
        <dbReference type="ChEBI" id="CHEBI:23378"/>
    </ligand>
</feature>
<dbReference type="GO" id="GO:0033617">
    <property type="term" value="P:mitochondrial respiratory chain complex IV assembly"/>
    <property type="evidence" value="ECO:0007669"/>
    <property type="project" value="TreeGrafter"/>
</dbReference>
<dbReference type="InterPro" id="IPR009069">
    <property type="entry name" value="Cys_alpha_HP_mot_SF"/>
</dbReference>
<evidence type="ECO:0000256" key="6">
    <source>
        <dbReference type="ARBA" id="ARBA00023157"/>
    </source>
</evidence>
<keyword evidence="5" id="KW-0496">Mitochondrion</keyword>
<evidence type="ECO:0000256" key="7">
    <source>
        <dbReference type="ARBA" id="ARBA00023186"/>
    </source>
</evidence>
<reference evidence="10 11" key="1">
    <citation type="submission" date="2023-03" db="EMBL/GenBank/DDBJ databases">
        <title>High-quality genome of Scylla paramamosain provides insights in environmental adaptation.</title>
        <authorList>
            <person name="Zhang L."/>
        </authorList>
    </citation>
    <scope>NUCLEOTIDE SEQUENCE [LARGE SCALE GENOMIC DNA]</scope>
    <source>
        <strain evidence="10">LZ_2023a</strain>
        <tissue evidence="10">Muscle</tissue>
    </source>
</reference>
<evidence type="ECO:0000256" key="4">
    <source>
        <dbReference type="ARBA" id="ARBA00023008"/>
    </source>
</evidence>
<evidence type="ECO:0000256" key="2">
    <source>
        <dbReference type="ARBA" id="ARBA00009241"/>
    </source>
</evidence>
<protein>
    <recommendedName>
        <fullName evidence="12">Cytochrome c oxidase copper chaperone</fullName>
    </recommendedName>
</protein>
<evidence type="ECO:0008006" key="12">
    <source>
        <dbReference type="Google" id="ProtNLM"/>
    </source>
</evidence>
<dbReference type="GO" id="GO:0016531">
    <property type="term" value="F:copper chaperone activity"/>
    <property type="evidence" value="ECO:0007669"/>
    <property type="project" value="InterPro"/>
</dbReference>
<sequence length="152" mass="17160">MQRHVLFGNEKLSESYPIRRAAQLTAYVLQQGKESIKEAVESEARKKVDQFSQTFTQELKEGFRKIQDQQKQQKSSASASILFSPLHNIMPGETSAKDSTQGGEKKPKCKACCACPETKRVRDACIVENGAENCQKEIEDHKKCMKEMGFDI</sequence>
<keyword evidence="4 8" id="KW-0186">Copper</keyword>
<dbReference type="Pfam" id="PF05051">
    <property type="entry name" value="COX17"/>
    <property type="match status" value="1"/>
</dbReference>
<evidence type="ECO:0000313" key="11">
    <source>
        <dbReference type="Proteomes" id="UP001487740"/>
    </source>
</evidence>
<feature type="binding site" evidence="8">
    <location>
        <position position="112"/>
    </location>
    <ligand>
        <name>Cu cation</name>
        <dbReference type="ChEBI" id="CHEBI:23378"/>
    </ligand>
</feature>
<dbReference type="PANTHER" id="PTHR16719">
    <property type="entry name" value="CYTOCHROME C OXIDASE COPPER CHAPERONE"/>
    <property type="match status" value="1"/>
</dbReference>
<keyword evidence="6" id="KW-1015">Disulfide bond</keyword>
<dbReference type="EMBL" id="JARAKH010000003">
    <property type="protein sequence ID" value="KAK8405482.1"/>
    <property type="molecule type" value="Genomic_DNA"/>
</dbReference>
<keyword evidence="11" id="KW-1185">Reference proteome</keyword>
<keyword evidence="7" id="KW-0143">Chaperone</keyword>
<dbReference type="InterPro" id="IPR007745">
    <property type="entry name" value="Cyt_c_oxidase_Cu-chaperone"/>
</dbReference>
<dbReference type="Proteomes" id="UP001487740">
    <property type="component" value="Unassembled WGS sequence"/>
</dbReference>
<accession>A0AAW0V4B8</accession>
<comment type="subcellular location">
    <subcellularLocation>
        <location evidence="1">Mitochondrion intermembrane space</location>
    </subcellularLocation>
</comment>
<dbReference type="AlphaFoldDB" id="A0AAW0V4B8"/>
<dbReference type="PANTHER" id="PTHR16719:SF0">
    <property type="entry name" value="CYTOCHROME C OXIDASE COPPER CHAPERONE"/>
    <property type="match status" value="1"/>
</dbReference>
<comment type="caution">
    <text evidence="10">The sequence shown here is derived from an EMBL/GenBank/DDBJ whole genome shotgun (WGS) entry which is preliminary data.</text>
</comment>
<comment type="similarity">
    <text evidence="2">Belongs to the COX17 family.</text>
</comment>
<dbReference type="Gene3D" id="1.10.287.1130">
    <property type="entry name" value="CytochromE C oxidase copper chaperone"/>
    <property type="match status" value="1"/>
</dbReference>
<dbReference type="GO" id="GO:0005758">
    <property type="term" value="C:mitochondrial intermembrane space"/>
    <property type="evidence" value="ECO:0007669"/>
    <property type="project" value="UniProtKB-SubCell"/>
</dbReference>
<keyword evidence="3 8" id="KW-0479">Metal-binding</keyword>
<feature type="region of interest" description="Disordered" evidence="9">
    <location>
        <begin position="88"/>
        <end position="108"/>
    </location>
</feature>
<evidence type="ECO:0000256" key="1">
    <source>
        <dbReference type="ARBA" id="ARBA00004569"/>
    </source>
</evidence>
<evidence type="ECO:0000256" key="8">
    <source>
        <dbReference type="PIRSR" id="PIRSR607745-1"/>
    </source>
</evidence>
<evidence type="ECO:0000256" key="9">
    <source>
        <dbReference type="SAM" id="MobiDB-lite"/>
    </source>
</evidence>
<dbReference type="SUPFAM" id="SSF47072">
    <property type="entry name" value="Cysteine alpha-hairpin motif"/>
    <property type="match status" value="1"/>
</dbReference>
<gene>
    <name evidence="10" type="ORF">O3P69_001811</name>
</gene>
<name>A0AAW0V4B8_SCYPA</name>
<dbReference type="PROSITE" id="PS51808">
    <property type="entry name" value="CHCH"/>
    <property type="match status" value="1"/>
</dbReference>
<proteinExistence type="inferred from homology"/>
<organism evidence="10 11">
    <name type="scientific">Scylla paramamosain</name>
    <name type="common">Mud crab</name>
    <dbReference type="NCBI Taxonomy" id="85552"/>
    <lineage>
        <taxon>Eukaryota</taxon>
        <taxon>Metazoa</taxon>
        <taxon>Ecdysozoa</taxon>
        <taxon>Arthropoda</taxon>
        <taxon>Crustacea</taxon>
        <taxon>Multicrustacea</taxon>
        <taxon>Malacostraca</taxon>
        <taxon>Eumalacostraca</taxon>
        <taxon>Eucarida</taxon>
        <taxon>Decapoda</taxon>
        <taxon>Pleocyemata</taxon>
        <taxon>Brachyura</taxon>
        <taxon>Eubrachyura</taxon>
        <taxon>Portunoidea</taxon>
        <taxon>Portunidae</taxon>
        <taxon>Portuninae</taxon>
        <taxon>Scylla</taxon>
    </lineage>
</organism>
<evidence type="ECO:0000313" key="10">
    <source>
        <dbReference type="EMBL" id="KAK8405482.1"/>
    </source>
</evidence>
<evidence type="ECO:0000256" key="3">
    <source>
        <dbReference type="ARBA" id="ARBA00022723"/>
    </source>
</evidence>